<protein>
    <recommendedName>
        <fullName evidence="3">Methyltransferase domain-containing protein</fullName>
    </recommendedName>
</protein>
<dbReference type="Proteomes" id="UP000220034">
    <property type="component" value="Unassembled WGS sequence"/>
</dbReference>
<organism evidence="1 2">
    <name type="scientific">Pontivivens marinum</name>
    <dbReference type="NCBI Taxonomy" id="1690039"/>
    <lineage>
        <taxon>Bacteria</taxon>
        <taxon>Pseudomonadati</taxon>
        <taxon>Pseudomonadota</taxon>
        <taxon>Alphaproteobacteria</taxon>
        <taxon>Rhodobacterales</taxon>
        <taxon>Paracoccaceae</taxon>
        <taxon>Pontivivens</taxon>
    </lineage>
</organism>
<dbReference type="RefSeq" id="WP_097929725.1">
    <property type="nucleotide sequence ID" value="NZ_OCTN01000003.1"/>
</dbReference>
<name>A0A2C9CSJ6_9RHOB</name>
<proteinExistence type="predicted"/>
<accession>A0A2C9CSJ6</accession>
<dbReference type="InterPro" id="IPR029063">
    <property type="entry name" value="SAM-dependent_MTases_sf"/>
</dbReference>
<evidence type="ECO:0008006" key="3">
    <source>
        <dbReference type="Google" id="ProtNLM"/>
    </source>
</evidence>
<keyword evidence="2" id="KW-1185">Reference proteome</keyword>
<dbReference type="SUPFAM" id="SSF53335">
    <property type="entry name" value="S-adenosyl-L-methionine-dependent methyltransferases"/>
    <property type="match status" value="1"/>
</dbReference>
<evidence type="ECO:0000313" key="2">
    <source>
        <dbReference type="Proteomes" id="UP000220034"/>
    </source>
</evidence>
<sequence>MAFFDFLNGIGNYNNYTTGRLNQRHRFVVAPFVQDITGARVLDLASQFAQYPQTDAKDRVTLIHDDIYSDLEQRGTRGETFDIVSMLGILYHVMDHYGFLVRVARLNPRLIIIDSEFITSKSPSIRLIRERTDNVLNATADLPGQAVTIKGIPSTSGMEAMADVLGYRCEWMDWSTLPEQDRVGLRDYFRDKPRCRGTCIWRKVEATE</sequence>
<dbReference type="AlphaFoldDB" id="A0A2C9CSJ6"/>
<evidence type="ECO:0000313" key="1">
    <source>
        <dbReference type="EMBL" id="SOH94170.1"/>
    </source>
</evidence>
<dbReference type="OrthoDB" id="3783712at2"/>
<reference evidence="2" key="1">
    <citation type="submission" date="2017-09" db="EMBL/GenBank/DDBJ databases">
        <authorList>
            <person name="Varghese N."/>
            <person name="Submissions S."/>
        </authorList>
    </citation>
    <scope>NUCLEOTIDE SEQUENCE [LARGE SCALE GENOMIC DNA]</scope>
    <source>
        <strain evidence="2">C7</strain>
    </source>
</reference>
<dbReference type="EMBL" id="OCTN01000003">
    <property type="protein sequence ID" value="SOH94170.1"/>
    <property type="molecule type" value="Genomic_DNA"/>
</dbReference>
<gene>
    <name evidence="1" type="ORF">SAMN06273572_103199</name>
</gene>